<dbReference type="InterPro" id="IPR011001">
    <property type="entry name" value="Saposin-like"/>
</dbReference>
<organism evidence="4 5">
    <name type="scientific">Lottia gigantea</name>
    <name type="common">Giant owl limpet</name>
    <dbReference type="NCBI Taxonomy" id="225164"/>
    <lineage>
        <taxon>Eukaryota</taxon>
        <taxon>Metazoa</taxon>
        <taxon>Spiralia</taxon>
        <taxon>Lophotrochozoa</taxon>
        <taxon>Mollusca</taxon>
        <taxon>Gastropoda</taxon>
        <taxon>Patellogastropoda</taxon>
        <taxon>Lottioidea</taxon>
        <taxon>Lottiidae</taxon>
        <taxon>Lottia</taxon>
    </lineage>
</organism>
<dbReference type="HOGENOM" id="CLU_1962079_0_0_1"/>
<accession>V4A510</accession>
<gene>
    <name evidence="4" type="ORF">LOTGIDRAFT_231300</name>
</gene>
<dbReference type="RefSeq" id="XP_009050603.1">
    <property type="nucleotide sequence ID" value="XM_009052355.1"/>
</dbReference>
<protein>
    <recommendedName>
        <fullName evidence="3">Saposin B-type domain-containing protein</fullName>
    </recommendedName>
</protein>
<evidence type="ECO:0000313" key="4">
    <source>
        <dbReference type="EMBL" id="ESO98983.1"/>
    </source>
</evidence>
<reference evidence="4 5" key="1">
    <citation type="journal article" date="2013" name="Nature">
        <title>Insights into bilaterian evolution from three spiralian genomes.</title>
        <authorList>
            <person name="Simakov O."/>
            <person name="Marletaz F."/>
            <person name="Cho S.J."/>
            <person name="Edsinger-Gonzales E."/>
            <person name="Havlak P."/>
            <person name="Hellsten U."/>
            <person name="Kuo D.H."/>
            <person name="Larsson T."/>
            <person name="Lv J."/>
            <person name="Arendt D."/>
            <person name="Savage R."/>
            <person name="Osoegawa K."/>
            <person name="de Jong P."/>
            <person name="Grimwood J."/>
            <person name="Chapman J.A."/>
            <person name="Shapiro H."/>
            <person name="Aerts A."/>
            <person name="Otillar R.P."/>
            <person name="Terry A.Y."/>
            <person name="Boore J.L."/>
            <person name="Grigoriev I.V."/>
            <person name="Lindberg D.R."/>
            <person name="Seaver E.C."/>
            <person name="Weisblat D.A."/>
            <person name="Putnam N.H."/>
            <person name="Rokhsar D.S."/>
        </authorList>
    </citation>
    <scope>NUCLEOTIDE SEQUENCE [LARGE SCALE GENOMIC DNA]</scope>
</reference>
<feature type="domain" description="Saposin B-type" evidence="3">
    <location>
        <begin position="41"/>
        <end position="121"/>
    </location>
</feature>
<sequence length="128" mass="13885">MAPLMLLMIVGLASVYGVQSESVLSKEADFFKNLFHPRVAEEKACTDCLKFIGDIKTVMASQPFAAQIASQVDMGCALVGSVEAQCKQMVTALIHSALTFVSNFANPQITCDMLAFCLPTPPPKQLQW</sequence>
<dbReference type="CTD" id="20248541"/>
<dbReference type="InterPro" id="IPR008139">
    <property type="entry name" value="SaposinB_dom"/>
</dbReference>
<keyword evidence="2" id="KW-0732">Signal</keyword>
<dbReference type="SMART" id="SM00741">
    <property type="entry name" value="SapB"/>
    <property type="match status" value="1"/>
</dbReference>
<evidence type="ECO:0000256" key="2">
    <source>
        <dbReference type="SAM" id="SignalP"/>
    </source>
</evidence>
<keyword evidence="1" id="KW-1015">Disulfide bond</keyword>
<dbReference type="Proteomes" id="UP000030746">
    <property type="component" value="Unassembled WGS sequence"/>
</dbReference>
<proteinExistence type="predicted"/>
<dbReference type="Gene3D" id="1.10.225.10">
    <property type="entry name" value="Saposin-like"/>
    <property type="match status" value="1"/>
</dbReference>
<feature type="chain" id="PRO_5004716589" description="Saposin B-type domain-containing protein" evidence="2">
    <location>
        <begin position="21"/>
        <end position="128"/>
    </location>
</feature>
<dbReference type="AlphaFoldDB" id="V4A510"/>
<dbReference type="EMBL" id="KB201205">
    <property type="protein sequence ID" value="ESO98983.1"/>
    <property type="molecule type" value="Genomic_DNA"/>
</dbReference>
<dbReference type="PROSITE" id="PS50015">
    <property type="entry name" value="SAP_B"/>
    <property type="match status" value="1"/>
</dbReference>
<name>V4A510_LOTGI</name>
<evidence type="ECO:0000256" key="1">
    <source>
        <dbReference type="ARBA" id="ARBA00023157"/>
    </source>
</evidence>
<dbReference type="GeneID" id="20248541"/>
<evidence type="ECO:0000313" key="5">
    <source>
        <dbReference type="Proteomes" id="UP000030746"/>
    </source>
</evidence>
<evidence type="ECO:0000259" key="3">
    <source>
        <dbReference type="PROSITE" id="PS50015"/>
    </source>
</evidence>
<feature type="signal peptide" evidence="2">
    <location>
        <begin position="1"/>
        <end position="20"/>
    </location>
</feature>
<dbReference type="SUPFAM" id="SSF47862">
    <property type="entry name" value="Saposin"/>
    <property type="match status" value="1"/>
</dbReference>
<keyword evidence="5" id="KW-1185">Reference proteome</keyword>
<dbReference type="KEGG" id="lgi:LOTGIDRAFT_231300"/>